<dbReference type="SUPFAM" id="SSF54862">
    <property type="entry name" value="4Fe-4S ferredoxins"/>
    <property type="match status" value="1"/>
</dbReference>
<dbReference type="NCBIfam" id="TIGR02494">
    <property type="entry name" value="PFLE_PFLC"/>
    <property type="match status" value="1"/>
</dbReference>
<dbReference type="PROSITE" id="PS51918">
    <property type="entry name" value="RADICAL_SAM"/>
    <property type="match status" value="1"/>
</dbReference>
<keyword evidence="4" id="KW-0949">S-adenosyl-L-methionine</keyword>
<evidence type="ECO:0000256" key="8">
    <source>
        <dbReference type="ARBA" id="ARBA00023014"/>
    </source>
</evidence>
<evidence type="ECO:0000256" key="5">
    <source>
        <dbReference type="ARBA" id="ARBA00022723"/>
    </source>
</evidence>
<dbReference type="EC" id="1.97.1.4" evidence="9"/>
<keyword evidence="6 9" id="KW-0560">Oxidoreductase</keyword>
<evidence type="ECO:0000256" key="3">
    <source>
        <dbReference type="ARBA" id="ARBA00022485"/>
    </source>
</evidence>
<dbReference type="InterPro" id="IPR001989">
    <property type="entry name" value="Radical_activat_CS"/>
</dbReference>
<dbReference type="SFLD" id="SFLDG01118">
    <property type="entry name" value="activating_enzymes__group_2"/>
    <property type="match status" value="1"/>
</dbReference>
<comment type="cofactor">
    <cofactor evidence="1">
        <name>[4Fe-4S] cluster</name>
        <dbReference type="ChEBI" id="CHEBI:49883"/>
    </cofactor>
</comment>
<dbReference type="PIRSF" id="PIRSF000371">
    <property type="entry name" value="PFL_act_enz"/>
    <property type="match status" value="1"/>
</dbReference>
<dbReference type="RefSeq" id="WP_008085083.1">
    <property type="nucleotide sequence ID" value="NC_013926.1"/>
</dbReference>
<dbReference type="InterPro" id="IPR007197">
    <property type="entry name" value="rSAM"/>
</dbReference>
<gene>
    <name evidence="9" type="ordered locus">Aboo_0168</name>
</gene>
<evidence type="ECO:0000313" key="9">
    <source>
        <dbReference type="EMBL" id="ADD07980.1"/>
    </source>
</evidence>
<dbReference type="InterPro" id="IPR017900">
    <property type="entry name" value="4Fe4S_Fe_S_CS"/>
</dbReference>
<protein>
    <submittedName>
        <fullName evidence="9">Glycyl-radical enzyme activating protein family</fullName>
        <ecNumber evidence="9">1.97.1.4</ecNumber>
    </submittedName>
</protein>
<evidence type="ECO:0000256" key="2">
    <source>
        <dbReference type="ARBA" id="ARBA00009777"/>
    </source>
</evidence>
<dbReference type="PROSITE" id="PS01087">
    <property type="entry name" value="RADICAL_ACTIVATING"/>
    <property type="match status" value="1"/>
</dbReference>
<evidence type="ECO:0000256" key="4">
    <source>
        <dbReference type="ARBA" id="ARBA00022691"/>
    </source>
</evidence>
<keyword evidence="7" id="KW-0408">Iron</keyword>
<keyword evidence="3" id="KW-0004">4Fe-4S</keyword>
<dbReference type="GO" id="GO:0051539">
    <property type="term" value="F:4 iron, 4 sulfur cluster binding"/>
    <property type="evidence" value="ECO:0007669"/>
    <property type="project" value="UniProtKB-KW"/>
</dbReference>
<dbReference type="Proteomes" id="UP000001400">
    <property type="component" value="Chromosome"/>
</dbReference>
<dbReference type="InterPro" id="IPR017896">
    <property type="entry name" value="4Fe4S_Fe-S-bd"/>
</dbReference>
<comment type="similarity">
    <text evidence="2">Belongs to the organic radical-activating enzymes family.</text>
</comment>
<dbReference type="InterPro" id="IPR034457">
    <property type="entry name" value="Organic_radical-activating"/>
</dbReference>
<dbReference type="PROSITE" id="PS51379">
    <property type="entry name" value="4FE4S_FER_2"/>
    <property type="match status" value="2"/>
</dbReference>
<keyword evidence="8" id="KW-0411">Iron-sulfur</keyword>
<evidence type="ECO:0000313" key="10">
    <source>
        <dbReference type="Proteomes" id="UP000001400"/>
    </source>
</evidence>
<dbReference type="GeneID" id="8827106"/>
<keyword evidence="10" id="KW-1185">Reference proteome</keyword>
<dbReference type="PANTHER" id="PTHR30352:SF4">
    <property type="entry name" value="PYRUVATE FORMATE-LYASE 2-ACTIVATING ENZYME"/>
    <property type="match status" value="1"/>
</dbReference>
<dbReference type="STRING" id="439481.Aboo_0168"/>
<dbReference type="CDD" id="cd01335">
    <property type="entry name" value="Radical_SAM"/>
    <property type="match status" value="1"/>
</dbReference>
<evidence type="ECO:0000256" key="6">
    <source>
        <dbReference type="ARBA" id="ARBA00023002"/>
    </source>
</evidence>
<proteinExistence type="inferred from homology"/>
<reference evidence="9" key="1">
    <citation type="submission" date="2010-02" db="EMBL/GenBank/DDBJ databases">
        <title>Complete sequence of Aciduliprofundum boonei T469.</title>
        <authorList>
            <consortium name="US DOE Joint Genome Institute"/>
            <person name="Lucas S."/>
            <person name="Copeland A."/>
            <person name="Lapidus A."/>
            <person name="Cheng J.-F."/>
            <person name="Bruce D."/>
            <person name="Goodwin L."/>
            <person name="Pitluck S."/>
            <person name="Saunders E."/>
            <person name="Detter J.C."/>
            <person name="Han C."/>
            <person name="Tapia R."/>
            <person name="Land M."/>
            <person name="Hauser L."/>
            <person name="Kyrpides N."/>
            <person name="Mikhailova N."/>
            <person name="Flores G."/>
            <person name="Reysenbach A.-L."/>
            <person name="Woyke T."/>
        </authorList>
    </citation>
    <scope>NUCLEOTIDE SEQUENCE</scope>
    <source>
        <strain evidence="9">T469</strain>
    </source>
</reference>
<keyword evidence="5" id="KW-0479">Metal-binding</keyword>
<sequence length="303" mass="34949">MSEGVIFDIKRYAIHDGPGIRTTIFMKGCPLRCIWCHNPEGQSINFEIMYIEYKCIHCYTCVHTCPYKLIYFDDFGAQHIERDKCTYCGICTENCPTSALEFIGRKITVEELMKEIEKDITLYDSSGGGVTFSGGEPLMQPEFLKEALIECKKIGVHTTLDTSGYASREVLESIMDYADLFLYDIKLYDSKEHKKYTGVSNEIIKENLKFLVKLGRGEDIILRFPVIPTITDTEENVEGWKKFIKELGGIKEINLLPYHDVSEKFRRLGREYMMQVHESPSEEKMKEIKEKFEEIGLYVKIGG</sequence>
<dbReference type="InterPro" id="IPR040074">
    <property type="entry name" value="BssD/PflA/YjjW"/>
</dbReference>
<dbReference type="EMBL" id="CP001941">
    <property type="protein sequence ID" value="ADD07980.1"/>
    <property type="molecule type" value="Genomic_DNA"/>
</dbReference>
<evidence type="ECO:0000256" key="7">
    <source>
        <dbReference type="ARBA" id="ARBA00023004"/>
    </source>
</evidence>
<dbReference type="KEGG" id="abi:Aboo_0168"/>
<dbReference type="InterPro" id="IPR058240">
    <property type="entry name" value="rSAM_sf"/>
</dbReference>
<dbReference type="PANTHER" id="PTHR30352">
    <property type="entry name" value="PYRUVATE FORMATE-LYASE-ACTIVATING ENZYME"/>
    <property type="match status" value="1"/>
</dbReference>
<dbReference type="Gene3D" id="3.30.70.20">
    <property type="match status" value="1"/>
</dbReference>
<organism evidence="9 10">
    <name type="scientific">Aciduliprofundum boonei (strain DSM 19572 / T469)</name>
    <dbReference type="NCBI Taxonomy" id="439481"/>
    <lineage>
        <taxon>Archaea</taxon>
        <taxon>Methanobacteriati</taxon>
        <taxon>Thermoplasmatota</taxon>
        <taxon>DHVE2 group</taxon>
        <taxon>Candidatus Aciduliprofundum</taxon>
    </lineage>
</organism>
<dbReference type="SUPFAM" id="SSF102114">
    <property type="entry name" value="Radical SAM enzymes"/>
    <property type="match status" value="1"/>
</dbReference>
<dbReference type="GO" id="GO:0046872">
    <property type="term" value="F:metal ion binding"/>
    <property type="evidence" value="ECO:0007669"/>
    <property type="project" value="UniProtKB-KW"/>
</dbReference>
<dbReference type="PROSITE" id="PS00198">
    <property type="entry name" value="4FE4S_FER_1"/>
    <property type="match status" value="2"/>
</dbReference>
<dbReference type="AlphaFoldDB" id="B5IEV8"/>
<dbReference type="HOGENOM" id="CLU_058969_0_0_2"/>
<dbReference type="Pfam" id="PF04055">
    <property type="entry name" value="Radical_SAM"/>
    <property type="match status" value="1"/>
</dbReference>
<dbReference type="eggNOG" id="arCOG00952">
    <property type="taxonomic scope" value="Archaea"/>
</dbReference>
<evidence type="ECO:0000256" key="1">
    <source>
        <dbReference type="ARBA" id="ARBA00001966"/>
    </source>
</evidence>
<dbReference type="SFLD" id="SFLDG01066">
    <property type="entry name" value="organic_radical-activating_enz"/>
    <property type="match status" value="1"/>
</dbReference>
<dbReference type="Gene3D" id="3.80.30.10">
    <property type="entry name" value="pyruvate-formate lyase- activating enzyme"/>
    <property type="match status" value="1"/>
</dbReference>
<dbReference type="SFLD" id="SFLDS00029">
    <property type="entry name" value="Radical_SAM"/>
    <property type="match status" value="1"/>
</dbReference>
<name>B5IEV8_ACIB4</name>
<dbReference type="InterPro" id="IPR012839">
    <property type="entry name" value="Organic_radical_activase"/>
</dbReference>
<dbReference type="GO" id="GO:0043365">
    <property type="term" value="F:[formate-C-acetyltransferase]-activating enzyme activity"/>
    <property type="evidence" value="ECO:0007669"/>
    <property type="project" value="UniProtKB-EC"/>
</dbReference>
<dbReference type="OrthoDB" id="5583at2157"/>
<accession>B5IEV8</accession>